<feature type="transmembrane region" description="Helical" evidence="6">
    <location>
        <begin position="191"/>
        <end position="211"/>
    </location>
</feature>
<keyword evidence="4 6" id="KW-1133">Transmembrane helix</keyword>
<feature type="transmembrane region" description="Helical" evidence="6">
    <location>
        <begin position="75"/>
        <end position="94"/>
    </location>
</feature>
<proteinExistence type="predicted"/>
<keyword evidence="8" id="KW-1185">Reference proteome</keyword>
<dbReference type="Proteomes" id="UP000326903">
    <property type="component" value="Unassembled WGS sequence"/>
</dbReference>
<evidence type="ECO:0000256" key="1">
    <source>
        <dbReference type="ARBA" id="ARBA00004651"/>
    </source>
</evidence>
<comment type="subcellular location">
    <subcellularLocation>
        <location evidence="1">Cell membrane</location>
        <topology evidence="1">Multi-pass membrane protein</topology>
    </subcellularLocation>
</comment>
<comment type="caution">
    <text evidence="7">The sequence shown here is derived from an EMBL/GenBank/DDBJ whole genome shotgun (WGS) entry which is preliminary data.</text>
</comment>
<accession>A0A5J5IMH5</accession>
<feature type="transmembrane region" description="Helical" evidence="6">
    <location>
        <begin position="12"/>
        <end position="30"/>
    </location>
</feature>
<dbReference type="GO" id="GO:0015171">
    <property type="term" value="F:amino acid transmembrane transporter activity"/>
    <property type="evidence" value="ECO:0007669"/>
    <property type="project" value="TreeGrafter"/>
</dbReference>
<dbReference type="PANTHER" id="PTHR30086">
    <property type="entry name" value="ARGININE EXPORTER PROTEIN ARGO"/>
    <property type="match status" value="1"/>
</dbReference>
<keyword evidence="3 6" id="KW-0812">Transmembrane</keyword>
<keyword evidence="2" id="KW-1003">Cell membrane</keyword>
<reference evidence="7 8" key="1">
    <citation type="submission" date="2019-09" db="EMBL/GenBank/DDBJ databases">
        <title>Draft genome sequence of Ginsengibacter sp. BR5-29.</title>
        <authorList>
            <person name="Im W.-T."/>
        </authorList>
    </citation>
    <scope>NUCLEOTIDE SEQUENCE [LARGE SCALE GENOMIC DNA]</scope>
    <source>
        <strain evidence="7 8">BR5-29</strain>
    </source>
</reference>
<evidence type="ECO:0000256" key="5">
    <source>
        <dbReference type="ARBA" id="ARBA00023136"/>
    </source>
</evidence>
<dbReference type="PANTHER" id="PTHR30086:SF20">
    <property type="entry name" value="ARGININE EXPORTER PROTEIN ARGO-RELATED"/>
    <property type="match status" value="1"/>
</dbReference>
<evidence type="ECO:0000256" key="4">
    <source>
        <dbReference type="ARBA" id="ARBA00022989"/>
    </source>
</evidence>
<sequence length="217" mass="23643">MVDVLEAILKGLAMGLLLVISVGPVIFTIIKQSINNGKEGGFSFVIGVWVSDLLLVVLSNVFSEIVTRLLDFKKPIGITGSLFLIAMGVHYLFFKKVPLHPEDVSLPPLKASDHAKIAIQGFLLNTLNPAVIAFWLTAATAIAVTHTVKERIIIFTTTLLINMSADVAKVKLAGKLRSKLTVHNIRLINKISGLILLIFGTVLLLGVLFFVKKHLNQ</sequence>
<feature type="transmembrane region" description="Helical" evidence="6">
    <location>
        <begin position="122"/>
        <end position="146"/>
    </location>
</feature>
<dbReference type="Pfam" id="PF01810">
    <property type="entry name" value="LysE"/>
    <property type="match status" value="1"/>
</dbReference>
<dbReference type="EMBL" id="VYQF01000001">
    <property type="protein sequence ID" value="KAA9041951.1"/>
    <property type="molecule type" value="Genomic_DNA"/>
</dbReference>
<evidence type="ECO:0000256" key="3">
    <source>
        <dbReference type="ARBA" id="ARBA00022692"/>
    </source>
</evidence>
<evidence type="ECO:0000313" key="7">
    <source>
        <dbReference type="EMBL" id="KAA9041951.1"/>
    </source>
</evidence>
<dbReference type="AlphaFoldDB" id="A0A5J5IMH5"/>
<dbReference type="RefSeq" id="WP_150414080.1">
    <property type="nucleotide sequence ID" value="NZ_VYQF01000001.1"/>
</dbReference>
<keyword evidence="5 6" id="KW-0472">Membrane</keyword>
<dbReference type="InterPro" id="IPR001123">
    <property type="entry name" value="LeuE-type"/>
</dbReference>
<evidence type="ECO:0000256" key="6">
    <source>
        <dbReference type="SAM" id="Phobius"/>
    </source>
</evidence>
<evidence type="ECO:0000256" key="2">
    <source>
        <dbReference type="ARBA" id="ARBA00022475"/>
    </source>
</evidence>
<feature type="transmembrane region" description="Helical" evidence="6">
    <location>
        <begin position="42"/>
        <end position="63"/>
    </location>
</feature>
<dbReference type="GO" id="GO:0005886">
    <property type="term" value="C:plasma membrane"/>
    <property type="evidence" value="ECO:0007669"/>
    <property type="project" value="UniProtKB-SubCell"/>
</dbReference>
<evidence type="ECO:0000313" key="8">
    <source>
        <dbReference type="Proteomes" id="UP000326903"/>
    </source>
</evidence>
<organism evidence="7 8">
    <name type="scientific">Ginsengibacter hankyongi</name>
    <dbReference type="NCBI Taxonomy" id="2607284"/>
    <lineage>
        <taxon>Bacteria</taxon>
        <taxon>Pseudomonadati</taxon>
        <taxon>Bacteroidota</taxon>
        <taxon>Chitinophagia</taxon>
        <taxon>Chitinophagales</taxon>
        <taxon>Chitinophagaceae</taxon>
        <taxon>Ginsengibacter</taxon>
    </lineage>
</organism>
<name>A0A5J5IMH5_9BACT</name>
<gene>
    <name evidence="7" type="ORF">FW778_08030</name>
</gene>
<protein>
    <submittedName>
        <fullName evidence="7">Lysine transporter LysE</fullName>
    </submittedName>
</protein>